<dbReference type="GO" id="GO:0005886">
    <property type="term" value="C:plasma membrane"/>
    <property type="evidence" value="ECO:0007669"/>
    <property type="project" value="UniProtKB-SubCell"/>
</dbReference>
<dbReference type="STRING" id="1706337.A0A341B5K9"/>
<dbReference type="GeneID" id="112397165"/>
<evidence type="ECO:0000256" key="9">
    <source>
        <dbReference type="ARBA" id="ARBA00023136"/>
    </source>
</evidence>
<name>A0A341B5K9_NEOAA</name>
<evidence type="ECO:0000256" key="5">
    <source>
        <dbReference type="ARBA" id="ARBA00022475"/>
    </source>
</evidence>
<dbReference type="InterPro" id="IPR041263">
    <property type="entry name" value="Gasdermin_PUB"/>
</dbReference>
<reference evidence="16" key="1">
    <citation type="submission" date="2025-08" db="UniProtKB">
        <authorList>
            <consortium name="RefSeq"/>
        </authorList>
    </citation>
    <scope>IDENTIFICATION</scope>
    <source>
        <tissue evidence="16">Meat</tissue>
    </source>
</reference>
<dbReference type="PANTHER" id="PTHR16399:SF21">
    <property type="entry name" value="GASDERMIN-C"/>
    <property type="match status" value="1"/>
</dbReference>
<keyword evidence="4" id="KW-1134">Transmembrane beta strand</keyword>
<evidence type="ECO:0000313" key="16">
    <source>
        <dbReference type="RefSeq" id="XP_024597053.1"/>
    </source>
</evidence>
<evidence type="ECO:0000256" key="8">
    <source>
        <dbReference type="ARBA" id="ARBA00022692"/>
    </source>
</evidence>
<evidence type="ECO:0000256" key="12">
    <source>
        <dbReference type="ARBA" id="ARBA00038764"/>
    </source>
</evidence>
<dbReference type="InterPro" id="IPR040460">
    <property type="entry name" value="Gasdermin_pore"/>
</dbReference>
<keyword evidence="5" id="KW-1003">Cell membrane</keyword>
<evidence type="ECO:0000256" key="3">
    <source>
        <dbReference type="ARBA" id="ARBA00009279"/>
    </source>
</evidence>
<dbReference type="GO" id="GO:0005829">
    <property type="term" value="C:cytosol"/>
    <property type="evidence" value="ECO:0007669"/>
    <property type="project" value="UniProtKB-SubCell"/>
</dbReference>
<dbReference type="GO" id="GO:0070273">
    <property type="term" value="F:phosphatidylinositol-4-phosphate binding"/>
    <property type="evidence" value="ECO:0007669"/>
    <property type="project" value="TreeGrafter"/>
</dbReference>
<keyword evidence="9" id="KW-0472">Membrane</keyword>
<dbReference type="InParanoid" id="A0A341B5K9"/>
<protein>
    <submittedName>
        <fullName evidence="16">Gasdermin-C</fullName>
    </submittedName>
</protein>
<feature type="domain" description="Gasdermin pore forming" evidence="13">
    <location>
        <begin position="5"/>
        <end position="74"/>
    </location>
</feature>
<organism evidence="15 16">
    <name type="scientific">Neophocaena asiaeorientalis asiaeorientalis</name>
    <name type="common">Yangtze finless porpoise</name>
    <name type="synonym">Neophocaena phocaenoides subsp. asiaeorientalis</name>
    <dbReference type="NCBI Taxonomy" id="1706337"/>
    <lineage>
        <taxon>Eukaryota</taxon>
        <taxon>Metazoa</taxon>
        <taxon>Chordata</taxon>
        <taxon>Craniata</taxon>
        <taxon>Vertebrata</taxon>
        <taxon>Euteleostomi</taxon>
        <taxon>Mammalia</taxon>
        <taxon>Eutheria</taxon>
        <taxon>Laurasiatheria</taxon>
        <taxon>Artiodactyla</taxon>
        <taxon>Whippomorpha</taxon>
        <taxon>Cetacea</taxon>
        <taxon>Odontoceti</taxon>
        <taxon>Phocoenidae</taxon>
        <taxon>Neophocaena</taxon>
    </lineage>
</organism>
<keyword evidence="15" id="KW-1185">Reference proteome</keyword>
<sequence>MPSLFEPISKNLVKEIGDKDLRPVKYLLSTNKFRQLELLWKKKGTHAQFWGQPAVPVEYTLMDILEPSSSVPDILFISDDDKWKTFPEEEYGNPLAKIFKHLQKEVSREMEAMAQLPKDTQDAVLHNILARLKDREALQDLMDVLDRGPSHHLDSFGGTFLSEMQEDSRNLRLKLRLHIISLPKAILGLSDTQHELLAWSMEKRILLQQRALVKSILEPNFKYPWNITFTLDPKLLTLLQVEGLAVTFSLLEECSLRVAPDSPKAT</sequence>
<comment type="subcellular location">
    <subcellularLocation>
        <location evidence="2">Cell membrane</location>
        <topology evidence="2">Multi-pass membrane protein</topology>
    </subcellularLocation>
    <subcellularLocation>
        <location evidence="1">Cytoplasm</location>
        <location evidence="1">Cytosol</location>
    </subcellularLocation>
</comment>
<dbReference type="FunCoup" id="A0A341B5K9">
    <property type="interactions" value="5"/>
</dbReference>
<comment type="similarity">
    <text evidence="3">Belongs to the gasdermin family.</text>
</comment>
<keyword evidence="7" id="KW-1210">Necrosis</keyword>
<keyword evidence="6" id="KW-0963">Cytoplasm</keyword>
<dbReference type="GO" id="GO:0042742">
    <property type="term" value="P:defense response to bacterium"/>
    <property type="evidence" value="ECO:0007669"/>
    <property type="project" value="TreeGrafter"/>
</dbReference>
<dbReference type="GO" id="GO:0012501">
    <property type="term" value="P:programmed cell death"/>
    <property type="evidence" value="ECO:0007669"/>
    <property type="project" value="UniProtKB-KW"/>
</dbReference>
<evidence type="ECO:0000256" key="2">
    <source>
        <dbReference type="ARBA" id="ARBA00004651"/>
    </source>
</evidence>
<dbReference type="InterPro" id="IPR007677">
    <property type="entry name" value="Gasdermin"/>
</dbReference>
<dbReference type="GO" id="GO:0001786">
    <property type="term" value="F:phosphatidylserine binding"/>
    <property type="evidence" value="ECO:0007669"/>
    <property type="project" value="TreeGrafter"/>
</dbReference>
<dbReference type="AlphaFoldDB" id="A0A341B5K9"/>
<evidence type="ECO:0000256" key="10">
    <source>
        <dbReference type="ARBA" id="ARBA00023139"/>
    </source>
</evidence>
<evidence type="ECO:0000256" key="4">
    <source>
        <dbReference type="ARBA" id="ARBA00022452"/>
    </source>
</evidence>
<dbReference type="RefSeq" id="XP_024597053.1">
    <property type="nucleotide sequence ID" value="XM_024741285.1"/>
</dbReference>
<dbReference type="Proteomes" id="UP000252040">
    <property type="component" value="Unplaced"/>
</dbReference>
<keyword evidence="8" id="KW-0812">Transmembrane</keyword>
<evidence type="ECO:0000256" key="6">
    <source>
        <dbReference type="ARBA" id="ARBA00022490"/>
    </source>
</evidence>
<comment type="subunit">
    <text evidence="12">Homooligomer; homooligomeric ring-shaped pore complex containing 27-28 subunits when inserted in the membrane.</text>
</comment>
<keyword evidence="10" id="KW-0564">Palmitate</keyword>
<evidence type="ECO:0000256" key="7">
    <source>
        <dbReference type="ARBA" id="ARBA00022590"/>
    </source>
</evidence>
<proteinExistence type="inferred from homology"/>
<dbReference type="GO" id="GO:0070269">
    <property type="term" value="P:pyroptotic inflammatory response"/>
    <property type="evidence" value="ECO:0007669"/>
    <property type="project" value="TreeGrafter"/>
</dbReference>
<accession>A0A341B5K9</accession>
<dbReference type="GO" id="GO:0005546">
    <property type="term" value="F:phosphatidylinositol-4,5-bisphosphate binding"/>
    <property type="evidence" value="ECO:0007669"/>
    <property type="project" value="TreeGrafter"/>
</dbReference>
<evidence type="ECO:0000313" key="15">
    <source>
        <dbReference type="Proteomes" id="UP000252040"/>
    </source>
</evidence>
<evidence type="ECO:0000256" key="1">
    <source>
        <dbReference type="ARBA" id="ARBA00004514"/>
    </source>
</evidence>
<feature type="domain" description="Gasdermin PUB" evidence="14">
    <location>
        <begin position="99"/>
        <end position="265"/>
    </location>
</feature>
<dbReference type="KEGG" id="nasi:112397165"/>
<evidence type="ECO:0000259" key="13">
    <source>
        <dbReference type="Pfam" id="PF04598"/>
    </source>
</evidence>
<dbReference type="CTD" id="56169"/>
<keyword evidence="11" id="KW-0449">Lipoprotein</keyword>
<evidence type="ECO:0000256" key="11">
    <source>
        <dbReference type="ARBA" id="ARBA00023288"/>
    </source>
</evidence>
<dbReference type="PANTHER" id="PTHR16399">
    <property type="entry name" value="GASDERMIN"/>
    <property type="match status" value="1"/>
</dbReference>
<dbReference type="Pfam" id="PF04598">
    <property type="entry name" value="Gasdermin"/>
    <property type="match status" value="1"/>
</dbReference>
<gene>
    <name evidence="16" type="primary">GSDMC</name>
</gene>
<dbReference type="Pfam" id="PF17708">
    <property type="entry name" value="Gasdermin_C"/>
    <property type="match status" value="1"/>
</dbReference>
<evidence type="ECO:0000259" key="14">
    <source>
        <dbReference type="Pfam" id="PF17708"/>
    </source>
</evidence>